<comment type="caution">
    <text evidence="9">The sequence shown here is derived from an EMBL/GenBank/DDBJ whole genome shotgun (WGS) entry which is preliminary data.</text>
</comment>
<dbReference type="AlphaFoldDB" id="A0A7X0VUW6"/>
<protein>
    <submittedName>
        <fullName evidence="9">Carbohydrate ABC transporter permease</fullName>
    </submittedName>
</protein>
<evidence type="ECO:0000259" key="8">
    <source>
        <dbReference type="PROSITE" id="PS50928"/>
    </source>
</evidence>
<feature type="transmembrane region" description="Helical" evidence="7">
    <location>
        <begin position="184"/>
        <end position="205"/>
    </location>
</feature>
<dbReference type="PANTHER" id="PTHR43744">
    <property type="entry name" value="ABC TRANSPORTER PERMEASE PROTEIN MG189-RELATED-RELATED"/>
    <property type="match status" value="1"/>
</dbReference>
<name>A0A7X0VUW6_9BACL</name>
<evidence type="ECO:0000256" key="4">
    <source>
        <dbReference type="ARBA" id="ARBA00022692"/>
    </source>
</evidence>
<dbReference type="PROSITE" id="PS50928">
    <property type="entry name" value="ABC_TM1"/>
    <property type="match status" value="1"/>
</dbReference>
<dbReference type="Proteomes" id="UP000564644">
    <property type="component" value="Unassembled WGS sequence"/>
</dbReference>
<dbReference type="PANTHER" id="PTHR43744:SF8">
    <property type="entry name" value="SN-GLYCEROL-3-PHOSPHATE TRANSPORT SYSTEM PERMEASE PROTEIN UGPE"/>
    <property type="match status" value="1"/>
</dbReference>
<comment type="subcellular location">
    <subcellularLocation>
        <location evidence="1 7">Cell membrane</location>
        <topology evidence="1 7">Multi-pass membrane protein</topology>
    </subcellularLocation>
</comment>
<dbReference type="CDD" id="cd06261">
    <property type="entry name" value="TM_PBP2"/>
    <property type="match status" value="1"/>
</dbReference>
<comment type="similarity">
    <text evidence="7">Belongs to the binding-protein-dependent transport system permease family.</text>
</comment>
<organism evidence="9 10">
    <name type="scientific">Cohnella zeiphila</name>
    <dbReference type="NCBI Taxonomy" id="2761120"/>
    <lineage>
        <taxon>Bacteria</taxon>
        <taxon>Bacillati</taxon>
        <taxon>Bacillota</taxon>
        <taxon>Bacilli</taxon>
        <taxon>Bacillales</taxon>
        <taxon>Paenibacillaceae</taxon>
        <taxon>Cohnella</taxon>
    </lineage>
</organism>
<feature type="domain" description="ABC transmembrane type-1" evidence="8">
    <location>
        <begin position="73"/>
        <end position="263"/>
    </location>
</feature>
<keyword evidence="10" id="KW-1185">Reference proteome</keyword>
<evidence type="ECO:0000256" key="7">
    <source>
        <dbReference type="RuleBase" id="RU363032"/>
    </source>
</evidence>
<evidence type="ECO:0000256" key="5">
    <source>
        <dbReference type="ARBA" id="ARBA00022989"/>
    </source>
</evidence>
<accession>A0A7X0VUW6</accession>
<evidence type="ECO:0000256" key="6">
    <source>
        <dbReference type="ARBA" id="ARBA00023136"/>
    </source>
</evidence>
<dbReference type="InterPro" id="IPR000515">
    <property type="entry name" value="MetI-like"/>
</dbReference>
<dbReference type="EMBL" id="JACJVO010000012">
    <property type="protein sequence ID" value="MBB6731454.1"/>
    <property type="molecule type" value="Genomic_DNA"/>
</dbReference>
<dbReference type="SUPFAM" id="SSF161098">
    <property type="entry name" value="MetI-like"/>
    <property type="match status" value="1"/>
</dbReference>
<dbReference type="GO" id="GO:0055085">
    <property type="term" value="P:transmembrane transport"/>
    <property type="evidence" value="ECO:0007669"/>
    <property type="project" value="InterPro"/>
</dbReference>
<keyword evidence="4 7" id="KW-0812">Transmembrane</keyword>
<feature type="transmembrane region" description="Helical" evidence="7">
    <location>
        <begin position="12"/>
        <end position="33"/>
    </location>
</feature>
<keyword evidence="2 7" id="KW-0813">Transport</keyword>
<feature type="transmembrane region" description="Helical" evidence="7">
    <location>
        <begin position="72"/>
        <end position="96"/>
    </location>
</feature>
<feature type="transmembrane region" description="Helical" evidence="7">
    <location>
        <begin position="108"/>
        <end position="130"/>
    </location>
</feature>
<sequence>MTTSRRNLLSRIVIYGILTIGAVIVCAPLWWMITTSVKPLADVFLFPPEIIPSRFRWDNYADVFRLLPFGRYFLNTLLIAVFAVAGSSFSSALVGYGFAKLRFPGSQALFMLMLGTIMIPYYTTLVPQFIMYRTFGWLNTYLPLIVPSFFGTPFYIFLYRQFFRNIPRDYNEAAIIDGCGYWRTFIRVILPMSIPVVNVVAIYAFNGVWNDFLGPLIYINSEKQRTIQLGINALRGLHTVEWGLLMAASVIALVPTVLIFFFLQRKMIQGVVVSGVKG</sequence>
<dbReference type="GO" id="GO:0005886">
    <property type="term" value="C:plasma membrane"/>
    <property type="evidence" value="ECO:0007669"/>
    <property type="project" value="UniProtKB-SubCell"/>
</dbReference>
<reference evidence="9 10" key="1">
    <citation type="submission" date="2020-08" db="EMBL/GenBank/DDBJ databases">
        <title>Cohnella phylogeny.</title>
        <authorList>
            <person name="Dunlap C."/>
        </authorList>
    </citation>
    <scope>NUCLEOTIDE SEQUENCE [LARGE SCALE GENOMIC DNA]</scope>
    <source>
        <strain evidence="9 10">CBP 2801</strain>
    </source>
</reference>
<evidence type="ECO:0000313" key="10">
    <source>
        <dbReference type="Proteomes" id="UP000564644"/>
    </source>
</evidence>
<dbReference type="InterPro" id="IPR035906">
    <property type="entry name" value="MetI-like_sf"/>
</dbReference>
<keyword evidence="5 7" id="KW-1133">Transmembrane helix</keyword>
<keyword evidence="3" id="KW-1003">Cell membrane</keyword>
<feature type="transmembrane region" description="Helical" evidence="7">
    <location>
        <begin position="142"/>
        <end position="163"/>
    </location>
</feature>
<dbReference type="Pfam" id="PF00528">
    <property type="entry name" value="BPD_transp_1"/>
    <property type="match status" value="1"/>
</dbReference>
<gene>
    <name evidence="9" type="ORF">H7C18_11100</name>
</gene>
<feature type="transmembrane region" description="Helical" evidence="7">
    <location>
        <begin position="242"/>
        <end position="263"/>
    </location>
</feature>
<evidence type="ECO:0000256" key="3">
    <source>
        <dbReference type="ARBA" id="ARBA00022475"/>
    </source>
</evidence>
<evidence type="ECO:0000256" key="1">
    <source>
        <dbReference type="ARBA" id="ARBA00004651"/>
    </source>
</evidence>
<dbReference type="Gene3D" id="1.10.3720.10">
    <property type="entry name" value="MetI-like"/>
    <property type="match status" value="1"/>
</dbReference>
<proteinExistence type="inferred from homology"/>
<keyword evidence="6 7" id="KW-0472">Membrane</keyword>
<evidence type="ECO:0000313" key="9">
    <source>
        <dbReference type="EMBL" id="MBB6731454.1"/>
    </source>
</evidence>
<evidence type="ECO:0000256" key="2">
    <source>
        <dbReference type="ARBA" id="ARBA00022448"/>
    </source>
</evidence>
<dbReference type="RefSeq" id="WP_185129126.1">
    <property type="nucleotide sequence ID" value="NZ_JACJVO010000012.1"/>
</dbReference>